<sequence length="75" mass="8046">MSNHVWGPLLGRLAGGGLRLESVDAPKVEPVPASEGTFNDMLSHIVDGLRSLPAMALDGEQLEIYYPRAKESGVE</sequence>
<organism evidence="1">
    <name type="scientific">Anopheles sinensis</name>
    <name type="common">Mosquito</name>
    <dbReference type="NCBI Taxonomy" id="74873"/>
    <lineage>
        <taxon>Eukaryota</taxon>
        <taxon>Metazoa</taxon>
        <taxon>Ecdysozoa</taxon>
        <taxon>Arthropoda</taxon>
        <taxon>Hexapoda</taxon>
        <taxon>Insecta</taxon>
        <taxon>Pterygota</taxon>
        <taxon>Neoptera</taxon>
        <taxon>Endopterygota</taxon>
        <taxon>Diptera</taxon>
        <taxon>Nematocera</taxon>
        <taxon>Culicoidea</taxon>
        <taxon>Culicidae</taxon>
        <taxon>Anophelinae</taxon>
        <taxon>Anopheles</taxon>
    </lineage>
</organism>
<dbReference type="EMBL" id="KE525181">
    <property type="protein sequence ID" value="KFB42409.1"/>
    <property type="molecule type" value="Genomic_DNA"/>
</dbReference>
<dbReference type="VEuPathDB" id="VectorBase:ASIC010104"/>
<dbReference type="EnsemblMetazoa" id="ASIC010104-RA">
    <property type="protein sequence ID" value="ASIC010104-PA"/>
    <property type="gene ID" value="ASIC010104"/>
</dbReference>
<protein>
    <submittedName>
        <fullName evidence="1 2">Uncharacterized protein</fullName>
    </submittedName>
</protein>
<name>A0A084VWR5_ANOSI</name>
<gene>
    <name evidence="1" type="ORF">ZHAS_00010104</name>
</gene>
<dbReference type="EMBL" id="ATLV01017718">
    <property type="status" value="NOT_ANNOTATED_CDS"/>
    <property type="molecule type" value="Genomic_DNA"/>
</dbReference>
<dbReference type="AlphaFoldDB" id="A0A084VWR5"/>
<evidence type="ECO:0000313" key="3">
    <source>
        <dbReference type="Proteomes" id="UP000030765"/>
    </source>
</evidence>
<dbReference type="Proteomes" id="UP000030765">
    <property type="component" value="Unassembled WGS sequence"/>
</dbReference>
<accession>A0A084VWR5</accession>
<evidence type="ECO:0000313" key="1">
    <source>
        <dbReference type="EMBL" id="KFB42409.1"/>
    </source>
</evidence>
<evidence type="ECO:0000313" key="2">
    <source>
        <dbReference type="EnsemblMetazoa" id="ASIC010104-PA"/>
    </source>
</evidence>
<keyword evidence="3" id="KW-1185">Reference proteome</keyword>
<reference evidence="2" key="2">
    <citation type="submission" date="2020-05" db="UniProtKB">
        <authorList>
            <consortium name="EnsemblMetazoa"/>
        </authorList>
    </citation>
    <scope>IDENTIFICATION</scope>
</reference>
<proteinExistence type="predicted"/>
<reference evidence="1 3" key="1">
    <citation type="journal article" date="2014" name="BMC Genomics">
        <title>Genome sequence of Anopheles sinensis provides insight into genetics basis of mosquito competence for malaria parasites.</title>
        <authorList>
            <person name="Zhou D."/>
            <person name="Zhang D."/>
            <person name="Ding G."/>
            <person name="Shi L."/>
            <person name="Hou Q."/>
            <person name="Ye Y."/>
            <person name="Xu Y."/>
            <person name="Zhou H."/>
            <person name="Xiong C."/>
            <person name="Li S."/>
            <person name="Yu J."/>
            <person name="Hong S."/>
            <person name="Yu X."/>
            <person name="Zou P."/>
            <person name="Chen C."/>
            <person name="Chang X."/>
            <person name="Wang W."/>
            <person name="Lv Y."/>
            <person name="Sun Y."/>
            <person name="Ma L."/>
            <person name="Shen B."/>
            <person name="Zhu C."/>
        </authorList>
    </citation>
    <scope>NUCLEOTIDE SEQUENCE [LARGE SCALE GENOMIC DNA]</scope>
</reference>